<protein>
    <submittedName>
        <fullName evidence="1">Uncharacterized protein</fullName>
    </submittedName>
</protein>
<dbReference type="AlphaFoldDB" id="A0A0T9PIU9"/>
<gene>
    <name evidence="1" type="ORF">ERS008529_01824</name>
    <name evidence="2" type="ORF">ERS137968_04854</name>
</gene>
<dbReference type="Proteomes" id="UP000045840">
    <property type="component" value="Unassembled WGS sequence"/>
</dbReference>
<dbReference type="RefSeq" id="WP_049612486.1">
    <property type="nucleotide sequence ID" value="NZ_CAWMMU010000092.1"/>
</dbReference>
<dbReference type="OrthoDB" id="6461425at2"/>
<organism evidence="1 4">
    <name type="scientific">Yersinia pekkanenii</name>
    <dbReference type="NCBI Taxonomy" id="1288385"/>
    <lineage>
        <taxon>Bacteria</taxon>
        <taxon>Pseudomonadati</taxon>
        <taxon>Pseudomonadota</taxon>
        <taxon>Gammaproteobacteria</taxon>
        <taxon>Enterobacterales</taxon>
        <taxon>Yersiniaceae</taxon>
        <taxon>Yersinia</taxon>
    </lineage>
</organism>
<dbReference type="EMBL" id="CWJL01000092">
    <property type="protein sequence ID" value="CRY69698.1"/>
    <property type="molecule type" value="Genomic_DNA"/>
</dbReference>
<evidence type="ECO:0000313" key="1">
    <source>
        <dbReference type="EMBL" id="CNH67781.1"/>
    </source>
</evidence>
<reference evidence="4" key="2">
    <citation type="submission" date="2015-03" db="EMBL/GenBank/DDBJ databases">
        <authorList>
            <consortium name="Pathogen Informatics"/>
        </authorList>
    </citation>
    <scope>NUCLEOTIDE SEQUENCE [LARGE SCALE GENOMIC DNA]</scope>
    <source>
        <strain evidence="4">A125KOH2</strain>
    </source>
</reference>
<sequence length="73" mass="8272">MKFDYQDFGAVATITITSTIFEFRKHNRVVDTTLLMADVSPHRTGSFFMKTVLSGRTAAVLRAYKVVVREATR</sequence>
<accession>A0A0T9PIU9</accession>
<evidence type="ECO:0000313" key="2">
    <source>
        <dbReference type="EMBL" id="CRY69698.1"/>
    </source>
</evidence>
<reference evidence="1" key="1">
    <citation type="submission" date="2015-03" db="EMBL/GenBank/DDBJ databases">
        <authorList>
            <person name="Murphy D."/>
        </authorList>
    </citation>
    <scope>NUCLEOTIDE SEQUENCE [LARGE SCALE GENOMIC DNA]</scope>
    <source>
        <strain evidence="1">A125KOH2</strain>
    </source>
</reference>
<dbReference type="STRING" id="1288385.ERS137968_04854"/>
<proteinExistence type="predicted"/>
<name>A0A0T9PIU9_9GAMM</name>
<evidence type="ECO:0000313" key="3">
    <source>
        <dbReference type="Proteomes" id="UP000044625"/>
    </source>
</evidence>
<evidence type="ECO:0000313" key="4">
    <source>
        <dbReference type="Proteomes" id="UP000045840"/>
    </source>
</evidence>
<keyword evidence="3" id="KW-1185">Reference proteome</keyword>
<dbReference type="EMBL" id="CQAZ01000014">
    <property type="protein sequence ID" value="CNH67781.1"/>
    <property type="molecule type" value="Genomic_DNA"/>
</dbReference>
<dbReference type="Proteomes" id="UP000044625">
    <property type="component" value="Unassembled WGS sequence"/>
</dbReference>
<reference evidence="2 3" key="3">
    <citation type="submission" date="2015-03" db="EMBL/GenBank/DDBJ databases">
        <authorList>
            <consortium name="Pathogen Informatics"/>
            <person name="Murphy D."/>
        </authorList>
    </citation>
    <scope>NUCLEOTIDE SEQUENCE [LARGE SCALE GENOMIC DNA]</scope>
    <source>
        <strain evidence="2">Type strain: CIP110230</strain>
        <strain evidence="3">type strain: CIP110230</strain>
    </source>
</reference>